<dbReference type="EMBL" id="CP001801">
    <property type="protein sequence ID" value="ACX95120.1"/>
    <property type="molecule type" value="Genomic_DNA"/>
</dbReference>
<dbReference type="STRING" id="555778.Hneap_0257"/>
<evidence type="ECO:0000256" key="7">
    <source>
        <dbReference type="ARBA" id="ARBA00022840"/>
    </source>
</evidence>
<dbReference type="Gene3D" id="3.30.450.20">
    <property type="entry name" value="PAS domain"/>
    <property type="match status" value="1"/>
</dbReference>
<keyword evidence="11" id="KW-1185">Reference proteome</keyword>
<evidence type="ECO:0000256" key="3">
    <source>
        <dbReference type="ARBA" id="ARBA00022553"/>
    </source>
</evidence>
<dbReference type="Gene3D" id="3.30.565.10">
    <property type="entry name" value="Histidine kinase-like ATPase, C-terminal domain"/>
    <property type="match status" value="1"/>
</dbReference>
<dbReference type="SUPFAM" id="SSF55785">
    <property type="entry name" value="PYP-like sensor domain (PAS domain)"/>
    <property type="match status" value="1"/>
</dbReference>
<dbReference type="CDD" id="cd00082">
    <property type="entry name" value="HisKA"/>
    <property type="match status" value="1"/>
</dbReference>
<dbReference type="SUPFAM" id="SSF47384">
    <property type="entry name" value="Homodimeric domain of signal transducing histidine kinase"/>
    <property type="match status" value="1"/>
</dbReference>
<evidence type="ECO:0000256" key="2">
    <source>
        <dbReference type="ARBA" id="ARBA00012438"/>
    </source>
</evidence>
<evidence type="ECO:0000256" key="4">
    <source>
        <dbReference type="ARBA" id="ARBA00022679"/>
    </source>
</evidence>
<name>D0KXA6_HALNC</name>
<keyword evidence="8" id="KW-0902">Two-component regulatory system</keyword>
<dbReference type="InterPro" id="IPR036097">
    <property type="entry name" value="HisK_dim/P_sf"/>
</dbReference>
<keyword evidence="5" id="KW-0547">Nucleotide-binding</keyword>
<dbReference type="InterPro" id="IPR003594">
    <property type="entry name" value="HATPase_dom"/>
</dbReference>
<gene>
    <name evidence="10" type="ordered locus">Hneap_0257</name>
</gene>
<dbReference type="InterPro" id="IPR036890">
    <property type="entry name" value="HATPase_C_sf"/>
</dbReference>
<reference evidence="10 11" key="1">
    <citation type="submission" date="2009-10" db="EMBL/GenBank/DDBJ databases">
        <title>Complete sequence of Halothiobacillus neapolitanus c2.</title>
        <authorList>
            <consortium name="US DOE Joint Genome Institute"/>
            <person name="Lucas S."/>
            <person name="Copeland A."/>
            <person name="Lapidus A."/>
            <person name="Glavina del Rio T."/>
            <person name="Tice H."/>
            <person name="Bruce D."/>
            <person name="Goodwin L."/>
            <person name="Pitluck S."/>
            <person name="Davenport K."/>
            <person name="Brettin T."/>
            <person name="Detter J.C."/>
            <person name="Han C."/>
            <person name="Tapia R."/>
            <person name="Larimer F."/>
            <person name="Land M."/>
            <person name="Hauser L."/>
            <person name="Kyrpides N."/>
            <person name="Mikhailova N."/>
            <person name="Kerfeld C."/>
            <person name="Cannon G."/>
            <person name="Heinhort S."/>
        </authorList>
    </citation>
    <scope>NUCLEOTIDE SEQUENCE [LARGE SCALE GENOMIC DNA]</scope>
    <source>
        <strain evidence="11">ATCC 23641 / c2</strain>
    </source>
</reference>
<organism evidence="10 11">
    <name type="scientific">Halothiobacillus neapolitanus (strain ATCC 23641 / DSM 15147 / CIP 104769 / NCIMB 8539 / c2)</name>
    <name type="common">Thiobacillus neapolitanus</name>
    <dbReference type="NCBI Taxonomy" id="555778"/>
    <lineage>
        <taxon>Bacteria</taxon>
        <taxon>Pseudomonadati</taxon>
        <taxon>Pseudomonadota</taxon>
        <taxon>Gammaproteobacteria</taxon>
        <taxon>Chromatiales</taxon>
        <taxon>Halothiobacillaceae</taxon>
        <taxon>Halothiobacillus</taxon>
    </lineage>
</organism>
<dbReference type="NCBIfam" id="NF008293">
    <property type="entry name" value="PRK11073.1"/>
    <property type="match status" value="1"/>
</dbReference>
<dbReference type="SMART" id="SM00388">
    <property type="entry name" value="HisKA"/>
    <property type="match status" value="1"/>
</dbReference>
<dbReference type="Proteomes" id="UP000009102">
    <property type="component" value="Chromosome"/>
</dbReference>
<dbReference type="PROSITE" id="PS50109">
    <property type="entry name" value="HIS_KIN"/>
    <property type="match status" value="1"/>
</dbReference>
<dbReference type="RefSeq" id="WP_012823156.1">
    <property type="nucleotide sequence ID" value="NC_013422.1"/>
</dbReference>
<evidence type="ECO:0000313" key="11">
    <source>
        <dbReference type="Proteomes" id="UP000009102"/>
    </source>
</evidence>
<dbReference type="InterPro" id="IPR004358">
    <property type="entry name" value="Sig_transdc_His_kin-like_C"/>
</dbReference>
<dbReference type="InterPro" id="IPR005467">
    <property type="entry name" value="His_kinase_dom"/>
</dbReference>
<sequence length="381" mass="42733">MTKPEIKMPIRTARLADALTTAIVVLDAQDKLLYINSAGEQFWDVSYGVLLKQGFAPFFEQNPILAKAVAEARLTEQVVTLREAELVSIHGQTHIADCAITPSPDISGADILLELADIERHMRITRDAQLHAMQISTRQLVRGLAHELKNPLGGLQGAAQLLERELPNADLREFTQIILNESSRLKNLIDRMLGPNNRPQMQRINIHEPLEQVRRLLSIEAEETLLQEPLQWHFDFDPSIPDVLADRDQLIQVLLNLSRNALQAMSENDTNNPTLRFKTRVLRRFTIHQTLHRLVLRIDVENNGPPVPDTLVESLFLPMVSGRAHGSGLGLSIAQTIAEQHQGLIEFKQKPGAVRFSLILPLSQSLPGQDTQGQHHQETPP</sequence>
<evidence type="ECO:0000313" key="10">
    <source>
        <dbReference type="EMBL" id="ACX95120.1"/>
    </source>
</evidence>
<dbReference type="InterPro" id="IPR035965">
    <property type="entry name" value="PAS-like_dom_sf"/>
</dbReference>
<keyword evidence="4" id="KW-0808">Transferase</keyword>
<evidence type="ECO:0000259" key="9">
    <source>
        <dbReference type="PROSITE" id="PS50109"/>
    </source>
</evidence>
<dbReference type="PANTHER" id="PTHR43065">
    <property type="entry name" value="SENSOR HISTIDINE KINASE"/>
    <property type="match status" value="1"/>
</dbReference>
<dbReference type="SMART" id="SM00387">
    <property type="entry name" value="HATPase_c"/>
    <property type="match status" value="1"/>
</dbReference>
<feature type="domain" description="Histidine kinase" evidence="9">
    <location>
        <begin position="143"/>
        <end position="364"/>
    </location>
</feature>
<keyword evidence="6 10" id="KW-0418">Kinase</keyword>
<dbReference type="Pfam" id="PF02518">
    <property type="entry name" value="HATPase_c"/>
    <property type="match status" value="1"/>
</dbReference>
<accession>D0KXA6</accession>
<dbReference type="Pfam" id="PF00512">
    <property type="entry name" value="HisKA"/>
    <property type="match status" value="1"/>
</dbReference>
<dbReference type="SUPFAM" id="SSF55874">
    <property type="entry name" value="ATPase domain of HSP90 chaperone/DNA topoisomerase II/histidine kinase"/>
    <property type="match status" value="1"/>
</dbReference>
<dbReference type="KEGG" id="hna:Hneap_0257"/>
<dbReference type="PRINTS" id="PR00344">
    <property type="entry name" value="BCTRLSENSOR"/>
</dbReference>
<dbReference type="Gene3D" id="1.10.287.130">
    <property type="match status" value="1"/>
</dbReference>
<dbReference type="AlphaFoldDB" id="D0KXA6"/>
<dbReference type="eggNOG" id="COG3852">
    <property type="taxonomic scope" value="Bacteria"/>
</dbReference>
<dbReference type="GO" id="GO:0005524">
    <property type="term" value="F:ATP binding"/>
    <property type="evidence" value="ECO:0007669"/>
    <property type="project" value="UniProtKB-KW"/>
</dbReference>
<evidence type="ECO:0000256" key="6">
    <source>
        <dbReference type="ARBA" id="ARBA00022777"/>
    </source>
</evidence>
<protein>
    <recommendedName>
        <fullName evidence="2">histidine kinase</fullName>
        <ecNumber evidence="2">2.7.13.3</ecNumber>
    </recommendedName>
</protein>
<dbReference type="GO" id="GO:0000155">
    <property type="term" value="F:phosphorelay sensor kinase activity"/>
    <property type="evidence" value="ECO:0007669"/>
    <property type="project" value="InterPro"/>
</dbReference>
<proteinExistence type="predicted"/>
<keyword evidence="3" id="KW-0597">Phosphoprotein</keyword>
<dbReference type="PANTHER" id="PTHR43065:SF16">
    <property type="entry name" value="SENSORY HISTIDINE KINASE_PHOSPHATASE NTRB"/>
    <property type="match status" value="1"/>
</dbReference>
<dbReference type="InterPro" id="IPR003661">
    <property type="entry name" value="HisK_dim/P_dom"/>
</dbReference>
<comment type="catalytic activity">
    <reaction evidence="1">
        <text>ATP + protein L-histidine = ADP + protein N-phospho-L-histidine.</text>
        <dbReference type="EC" id="2.7.13.3"/>
    </reaction>
</comment>
<dbReference type="HOGENOM" id="CLU_000445_114_39_6"/>
<dbReference type="EC" id="2.7.13.3" evidence="2"/>
<evidence type="ECO:0000256" key="1">
    <source>
        <dbReference type="ARBA" id="ARBA00000085"/>
    </source>
</evidence>
<keyword evidence="7" id="KW-0067">ATP-binding</keyword>
<evidence type="ECO:0000256" key="5">
    <source>
        <dbReference type="ARBA" id="ARBA00022741"/>
    </source>
</evidence>
<evidence type="ECO:0000256" key="8">
    <source>
        <dbReference type="ARBA" id="ARBA00023012"/>
    </source>
</evidence>